<name>A0ABX1GCR3_9GAMM</name>
<keyword evidence="1" id="KW-0812">Transmembrane</keyword>
<evidence type="ECO:0000313" key="2">
    <source>
        <dbReference type="EMBL" id="NKI16197.1"/>
    </source>
</evidence>
<keyword evidence="1" id="KW-0472">Membrane</keyword>
<feature type="transmembrane region" description="Helical" evidence="1">
    <location>
        <begin position="98"/>
        <end position="116"/>
    </location>
</feature>
<accession>A0ABX1GCR3</accession>
<dbReference type="RefSeq" id="WP_168448730.1">
    <property type="nucleotide sequence ID" value="NZ_JAAWWK010000001.1"/>
</dbReference>
<evidence type="ECO:0000256" key="1">
    <source>
        <dbReference type="SAM" id="Phobius"/>
    </source>
</evidence>
<organism evidence="2 3">
    <name type="scientific">Spongiibacter thalassae</name>
    <dbReference type="NCBI Taxonomy" id="2721624"/>
    <lineage>
        <taxon>Bacteria</taxon>
        <taxon>Pseudomonadati</taxon>
        <taxon>Pseudomonadota</taxon>
        <taxon>Gammaproteobacteria</taxon>
        <taxon>Cellvibrionales</taxon>
        <taxon>Spongiibacteraceae</taxon>
        <taxon>Spongiibacter</taxon>
    </lineage>
</organism>
<dbReference type="EMBL" id="JAAWWK010000001">
    <property type="protein sequence ID" value="NKI16197.1"/>
    <property type="molecule type" value="Genomic_DNA"/>
</dbReference>
<evidence type="ECO:0008006" key="4">
    <source>
        <dbReference type="Google" id="ProtNLM"/>
    </source>
</evidence>
<proteinExistence type="predicted"/>
<evidence type="ECO:0000313" key="3">
    <source>
        <dbReference type="Proteomes" id="UP000765845"/>
    </source>
</evidence>
<feature type="transmembrane region" description="Helical" evidence="1">
    <location>
        <begin position="40"/>
        <end position="61"/>
    </location>
</feature>
<keyword evidence="3" id="KW-1185">Reference proteome</keyword>
<protein>
    <recommendedName>
        <fullName evidence="4">DoxX</fullName>
    </recommendedName>
</protein>
<dbReference type="Proteomes" id="UP000765845">
    <property type="component" value="Unassembled WGS sequence"/>
</dbReference>
<keyword evidence="1" id="KW-1133">Transmembrane helix</keyword>
<reference evidence="2 3" key="1">
    <citation type="submission" date="2020-04" db="EMBL/GenBank/DDBJ databases">
        <authorList>
            <person name="Yoon J."/>
        </authorList>
    </citation>
    <scope>NUCLEOTIDE SEQUENCE [LARGE SCALE GENOMIC DNA]</scope>
    <source>
        <strain evidence="2 3">KMU-166</strain>
    </source>
</reference>
<dbReference type="PANTHER" id="PTHR36974">
    <property type="entry name" value="MEMBRANE PROTEIN-RELATED"/>
    <property type="match status" value="1"/>
</dbReference>
<feature type="transmembrane region" description="Helical" evidence="1">
    <location>
        <begin position="68"/>
        <end position="86"/>
    </location>
</feature>
<gene>
    <name evidence="2" type="ORF">HCU74_02070</name>
</gene>
<dbReference type="PANTHER" id="PTHR36974:SF1">
    <property type="entry name" value="DOXX FAMILY MEMBRANE PROTEIN"/>
    <property type="match status" value="1"/>
</dbReference>
<sequence length="136" mass="15319">MKSVMRWLILLFFISGGLAHFLFVDDFAAIVPPMLPFPKWVVWATGVFELAIAPLIFVLSLRVKVGRVMALYCLAVLPANIYQLYLESGGPDSDTTLLWLRIPLQFVLIGAILWATGDDRRRVIRLNDNNVTTTRG</sequence>
<comment type="caution">
    <text evidence="2">The sequence shown here is derived from an EMBL/GenBank/DDBJ whole genome shotgun (WGS) entry which is preliminary data.</text>
</comment>